<evidence type="ECO:0000259" key="1">
    <source>
        <dbReference type="Pfam" id="PF01979"/>
    </source>
</evidence>
<dbReference type="PANTHER" id="PTHR43135:SF3">
    <property type="entry name" value="ALPHA-D-RIBOSE 1-METHYLPHOSPHONATE 5-TRIPHOSPHATE DIPHOSPHATASE"/>
    <property type="match status" value="1"/>
</dbReference>
<organism evidence="2 3">
    <name type="scientific">Mongoliitalea lutea</name>
    <dbReference type="NCBI Taxonomy" id="849756"/>
    <lineage>
        <taxon>Bacteria</taxon>
        <taxon>Pseudomonadati</taxon>
        <taxon>Bacteroidota</taxon>
        <taxon>Cytophagia</taxon>
        <taxon>Cytophagales</taxon>
        <taxon>Cyclobacteriaceae</taxon>
        <taxon>Mongoliitalea</taxon>
    </lineage>
</organism>
<reference evidence="2" key="2">
    <citation type="submission" date="2020-09" db="EMBL/GenBank/DDBJ databases">
        <authorList>
            <person name="Sun Q."/>
            <person name="Kim S."/>
        </authorList>
    </citation>
    <scope>NUCLEOTIDE SEQUENCE</scope>
    <source>
        <strain evidence="2">KCTC 23224</strain>
    </source>
</reference>
<dbReference type="InterPro" id="IPR006680">
    <property type="entry name" value="Amidohydro-rel"/>
</dbReference>
<dbReference type="GO" id="GO:0016810">
    <property type="term" value="F:hydrolase activity, acting on carbon-nitrogen (but not peptide) bonds"/>
    <property type="evidence" value="ECO:0007669"/>
    <property type="project" value="InterPro"/>
</dbReference>
<gene>
    <name evidence="2" type="ORF">GCM10008106_34070</name>
</gene>
<dbReference type="InterPro" id="IPR011059">
    <property type="entry name" value="Metal-dep_hydrolase_composite"/>
</dbReference>
<dbReference type="SUPFAM" id="SSF51556">
    <property type="entry name" value="Metallo-dependent hydrolases"/>
    <property type="match status" value="1"/>
</dbReference>
<dbReference type="AlphaFoldDB" id="A0A8J3G7A9"/>
<dbReference type="PANTHER" id="PTHR43135">
    <property type="entry name" value="ALPHA-D-RIBOSE 1-METHYLPHOSPHONATE 5-TRIPHOSPHATE DIPHOSPHATASE"/>
    <property type="match status" value="1"/>
</dbReference>
<dbReference type="SUPFAM" id="SSF51338">
    <property type="entry name" value="Composite domain of metallo-dependent hydrolases"/>
    <property type="match status" value="1"/>
</dbReference>
<dbReference type="InterPro" id="IPR051781">
    <property type="entry name" value="Metallo-dep_Hydrolase"/>
</dbReference>
<sequence>MIFQSQTIKNLGLMLLGIFLSVSGLHSQSDPTAQKRVSGTYVIQNVNLVASPGSNATQTSILIKDGLIQEVGRNLRVPAEAQIIAGDSLYAYHAFIDVFTTAGVSRPADLERPSDFNPSKPSDEIAGITPWRQVLDYYDAKNNSVTEWRKLGFTIAQVAPEGGMIPGKTALVTYGGPNSSNVIGRQNALHAKLRNSGGGRSLYPGTTLGVMAKFRDVYKNAELSAKHDRTFASAAGINRPERNKTYEALYPVIDKQIPVLFEVTNDLDARRAMMLQKELGFSLGLIGLQESDNLIADIKRTNTMAVLSLKLPENGASKAKKDALTDEGGEKLKRVEEAYQKALGQAASFEKEGVPFAFTSAGIRPSDFNKNLDLMVKAGLSEKAALAALTTNAASMLGISRFAGTVEKGKLANIMLTTGPLFAENTQIKHVIADGYVFNYEVKTAKKESNGNNSNGSADLSGSWEYISETPAGSGSGVMEIKRDGSSYAGTITYDSPTGAGKDTADMRNISWNNNELKFTFSVSAGGMNLDVNVSGLVDGSNYSGNLSIADFGSFPLTATKKPNQLNQ</sequence>
<feature type="domain" description="Amidohydrolase-related" evidence="1">
    <location>
        <begin position="351"/>
        <end position="435"/>
    </location>
</feature>
<dbReference type="Gene3D" id="3.20.20.140">
    <property type="entry name" value="Metal-dependent hydrolases"/>
    <property type="match status" value="1"/>
</dbReference>
<reference evidence="2" key="1">
    <citation type="journal article" date="2014" name="Int. J. Syst. Evol. Microbiol.">
        <title>Complete genome sequence of Corynebacterium casei LMG S-19264T (=DSM 44701T), isolated from a smear-ripened cheese.</title>
        <authorList>
            <consortium name="US DOE Joint Genome Institute (JGI-PGF)"/>
            <person name="Walter F."/>
            <person name="Albersmeier A."/>
            <person name="Kalinowski J."/>
            <person name="Ruckert C."/>
        </authorList>
    </citation>
    <scope>NUCLEOTIDE SEQUENCE</scope>
    <source>
        <strain evidence="2">KCTC 23224</strain>
    </source>
</reference>
<proteinExistence type="predicted"/>
<dbReference type="InterPro" id="IPR032466">
    <property type="entry name" value="Metal_Hydrolase"/>
</dbReference>
<protein>
    <recommendedName>
        <fullName evidence="1">Amidohydrolase-related domain-containing protein</fullName>
    </recommendedName>
</protein>
<dbReference type="Proteomes" id="UP000642809">
    <property type="component" value="Unassembled WGS sequence"/>
</dbReference>
<evidence type="ECO:0000313" key="2">
    <source>
        <dbReference type="EMBL" id="GHB50414.1"/>
    </source>
</evidence>
<accession>A0A8J3G7A9</accession>
<evidence type="ECO:0000313" key="3">
    <source>
        <dbReference type="Proteomes" id="UP000642809"/>
    </source>
</evidence>
<comment type="caution">
    <text evidence="2">The sequence shown here is derived from an EMBL/GenBank/DDBJ whole genome shotgun (WGS) entry which is preliminary data.</text>
</comment>
<dbReference type="RefSeq" id="WP_189585666.1">
    <property type="nucleotide sequence ID" value="NZ_BMYF01000025.1"/>
</dbReference>
<dbReference type="Pfam" id="PF01979">
    <property type="entry name" value="Amidohydro_1"/>
    <property type="match status" value="1"/>
</dbReference>
<name>A0A8J3G7A9_9BACT</name>
<dbReference type="EMBL" id="BMYF01000025">
    <property type="protein sequence ID" value="GHB50414.1"/>
    <property type="molecule type" value="Genomic_DNA"/>
</dbReference>
<keyword evidence="3" id="KW-1185">Reference proteome</keyword>